<comment type="caution">
    <text evidence="2">The sequence shown here is derived from an EMBL/GenBank/DDBJ whole genome shotgun (WGS) entry which is preliminary data.</text>
</comment>
<organism evidence="2 3">
    <name type="scientific">Brevibacillus parabrevis</name>
    <dbReference type="NCBI Taxonomy" id="54914"/>
    <lineage>
        <taxon>Bacteria</taxon>
        <taxon>Bacillati</taxon>
        <taxon>Bacillota</taxon>
        <taxon>Bacilli</taxon>
        <taxon>Bacillales</taxon>
        <taxon>Paenibacillaceae</taxon>
        <taxon>Brevibacillus</taxon>
    </lineage>
</organism>
<evidence type="ECO:0000313" key="3">
    <source>
        <dbReference type="Proteomes" id="UP000316882"/>
    </source>
</evidence>
<dbReference type="InterPro" id="IPR011042">
    <property type="entry name" value="6-blade_b-propeller_TolB-like"/>
</dbReference>
<protein>
    <recommendedName>
        <fullName evidence="4">Biopolymer transporter Tol</fullName>
    </recommendedName>
</protein>
<dbReference type="RefSeq" id="WP_122965044.1">
    <property type="nucleotide sequence ID" value="NZ_BJMH01000011.1"/>
</dbReference>
<feature type="chain" id="PRO_5022698704" description="Biopolymer transporter Tol" evidence="1">
    <location>
        <begin position="28"/>
        <end position="447"/>
    </location>
</feature>
<dbReference type="Gene3D" id="2.120.10.30">
    <property type="entry name" value="TolB, C-terminal domain"/>
    <property type="match status" value="2"/>
</dbReference>
<reference evidence="2 3" key="1">
    <citation type="submission" date="2019-06" db="EMBL/GenBank/DDBJ databases">
        <title>Whole genome shotgun sequence of Brevibacillus parabrevis NBRC 12334.</title>
        <authorList>
            <person name="Hosoyama A."/>
            <person name="Uohara A."/>
            <person name="Ohji S."/>
            <person name="Ichikawa N."/>
        </authorList>
    </citation>
    <scope>NUCLEOTIDE SEQUENCE [LARGE SCALE GENOMIC DNA]</scope>
    <source>
        <strain evidence="2 3">NBRC 12334</strain>
    </source>
</reference>
<dbReference type="Pfam" id="PF07676">
    <property type="entry name" value="PD40"/>
    <property type="match status" value="1"/>
</dbReference>
<keyword evidence="3" id="KW-1185">Reference proteome</keyword>
<proteinExistence type="predicted"/>
<name>A0A4Y3PEQ7_BREPA</name>
<keyword evidence="1" id="KW-0732">Signal</keyword>
<dbReference type="Proteomes" id="UP000316882">
    <property type="component" value="Unassembled WGS sequence"/>
</dbReference>
<dbReference type="InterPro" id="IPR011659">
    <property type="entry name" value="WD40"/>
</dbReference>
<dbReference type="EMBL" id="BJMH01000011">
    <property type="protein sequence ID" value="GEB33020.1"/>
    <property type="molecule type" value="Genomic_DNA"/>
</dbReference>
<evidence type="ECO:0000256" key="1">
    <source>
        <dbReference type="SAM" id="SignalP"/>
    </source>
</evidence>
<feature type="signal peptide" evidence="1">
    <location>
        <begin position="1"/>
        <end position="27"/>
    </location>
</feature>
<gene>
    <name evidence="2" type="ORF">BPA01_26000</name>
</gene>
<sequence length="447" mass="49193">MRGKWRKAAAVLTMLGMLSAAGGQAMAQEQVKLPERVNKEVSVPAHVAFTSNQHLFLLDGQDKSKAPKQITEDGLAEIAGWSADGKWLLFVKYKGNDNYTEPGYLWAVRADGSKVVQIDDRAITGKPKWSPLKNQVAYTVNVGTAEQPRTLFSIKEVRETGEVLATSETSAAFFDFTWMPDGETILTSWEAGKDRPMKLVLQNLAGKPVAAYPIAEAPNVEDGIYALAATNMKVSPDGQLVAYYVRYNAASLSADGVPIQLFNLKQPAKKPLELGSGLAYSQWLEWTANSQQLAFIDGNDRMATENKHLKLSSRDGKVVSASPADSVDTYPVWMQKPPYTLFFSRGKATPYAFDPKKVMVPGQRIWTREANGAEQPLTKGSLQTADYYPSPSPDGKQLLFLRLASAEDGSLFLQADGKETELVRGITGDIGYYANYLPEWIAVYWNS</sequence>
<accession>A0A4Y3PEQ7</accession>
<dbReference type="STRING" id="54914.AV540_19950"/>
<dbReference type="AlphaFoldDB" id="A0A4Y3PEQ7"/>
<dbReference type="SUPFAM" id="SSF82171">
    <property type="entry name" value="DPP6 N-terminal domain-like"/>
    <property type="match status" value="1"/>
</dbReference>
<evidence type="ECO:0000313" key="2">
    <source>
        <dbReference type="EMBL" id="GEB33020.1"/>
    </source>
</evidence>
<evidence type="ECO:0008006" key="4">
    <source>
        <dbReference type="Google" id="ProtNLM"/>
    </source>
</evidence>